<feature type="binding site" evidence="5">
    <location>
        <position position="41"/>
    </location>
    <ligand>
        <name>ATP</name>
        <dbReference type="ChEBI" id="CHEBI:30616"/>
    </ligand>
</feature>
<evidence type="ECO:0000256" key="6">
    <source>
        <dbReference type="SAM" id="MobiDB-lite"/>
    </source>
</evidence>
<dbReference type="GO" id="GO:0016887">
    <property type="term" value="F:ATP hydrolysis activity"/>
    <property type="evidence" value="ECO:0007669"/>
    <property type="project" value="InterPro"/>
</dbReference>
<dbReference type="Gene3D" id="3.30.230.80">
    <property type="match status" value="1"/>
</dbReference>
<evidence type="ECO:0008006" key="9">
    <source>
        <dbReference type="Google" id="ProtNLM"/>
    </source>
</evidence>
<dbReference type="HOGENOM" id="CLU_006684_1_3_1"/>
<dbReference type="NCBIfam" id="NF003555">
    <property type="entry name" value="PRK05218.1"/>
    <property type="match status" value="1"/>
</dbReference>
<reference evidence="8" key="2">
    <citation type="submission" date="2008-08" db="EMBL/GenBank/DDBJ databases">
        <authorList>
            <consortium name="Diatom Consortium"/>
            <person name="Grigoriev I."/>
            <person name="Grimwood J."/>
            <person name="Kuo A."/>
            <person name="Otillar R.P."/>
            <person name="Salamov A."/>
            <person name="Detter J.C."/>
            <person name="Lindquist E."/>
            <person name="Shapiro H."/>
            <person name="Lucas S."/>
            <person name="Glavina del Rio T."/>
            <person name="Pitluck S."/>
            <person name="Rokhsar D."/>
            <person name="Bowler C."/>
        </authorList>
    </citation>
    <scope>GENOME REANNOTATION</scope>
    <source>
        <strain evidence="8">CCAP 1055/1</strain>
    </source>
</reference>
<dbReference type="Gene3D" id="1.20.120.790">
    <property type="entry name" value="Heat shock protein 90, C-terminal domain"/>
    <property type="match status" value="1"/>
</dbReference>
<dbReference type="eggNOG" id="KOG0020">
    <property type="taxonomic scope" value="Eukaryota"/>
</dbReference>
<dbReference type="Pfam" id="PF00183">
    <property type="entry name" value="HSP90"/>
    <property type="match status" value="1"/>
</dbReference>
<keyword evidence="8" id="KW-1185">Reference proteome</keyword>
<dbReference type="HAMAP" id="MF_00505">
    <property type="entry name" value="HSP90"/>
    <property type="match status" value="1"/>
</dbReference>
<feature type="binding site" evidence="5">
    <location>
        <position position="98"/>
    </location>
    <ligand>
        <name>ATP</name>
        <dbReference type="ChEBI" id="CHEBI:30616"/>
    </ligand>
</feature>
<evidence type="ECO:0000313" key="8">
    <source>
        <dbReference type="Proteomes" id="UP000000759"/>
    </source>
</evidence>
<dbReference type="KEGG" id="pti:PHATRDRAFT_16786"/>
<dbReference type="GO" id="GO:0140662">
    <property type="term" value="F:ATP-dependent protein folding chaperone"/>
    <property type="evidence" value="ECO:0007669"/>
    <property type="project" value="InterPro"/>
</dbReference>
<keyword evidence="3 5" id="KW-0067">ATP-binding</keyword>
<keyword evidence="4" id="KW-0143">Chaperone</keyword>
<feature type="binding site" evidence="5">
    <location>
        <position position="90"/>
    </location>
    <ligand>
        <name>ATP</name>
        <dbReference type="ChEBI" id="CHEBI:30616"/>
    </ligand>
</feature>
<evidence type="ECO:0000256" key="5">
    <source>
        <dbReference type="PIRSR" id="PIRSR002583-1"/>
    </source>
</evidence>
<dbReference type="InterPro" id="IPR020575">
    <property type="entry name" value="Hsp90_N"/>
</dbReference>
<feature type="compositionally biased region" description="Acidic residues" evidence="6">
    <location>
        <begin position="251"/>
        <end position="265"/>
    </location>
</feature>
<evidence type="ECO:0000256" key="3">
    <source>
        <dbReference type="ARBA" id="ARBA00022840"/>
    </source>
</evidence>
<dbReference type="InParanoid" id="B7GDN1"/>
<feature type="binding site" evidence="5">
    <location>
        <begin position="129"/>
        <end position="134"/>
    </location>
    <ligand>
        <name>ATP</name>
        <dbReference type="ChEBI" id="CHEBI:30616"/>
    </ligand>
</feature>
<dbReference type="OrthoDB" id="28737at2759"/>
<dbReference type="PROSITE" id="PS00298">
    <property type="entry name" value="HSP90"/>
    <property type="match status" value="1"/>
</dbReference>
<evidence type="ECO:0000313" key="7">
    <source>
        <dbReference type="EMBL" id="EEC43290.1"/>
    </source>
</evidence>
<keyword evidence="2 5" id="KW-0547">Nucleotide-binding</keyword>
<dbReference type="InterPro" id="IPR001404">
    <property type="entry name" value="Hsp90_fam"/>
</dbReference>
<feature type="binding site" evidence="5">
    <location>
        <begin position="105"/>
        <end position="106"/>
    </location>
    <ligand>
        <name>ATP</name>
        <dbReference type="ChEBI" id="CHEBI:30616"/>
    </ligand>
</feature>
<dbReference type="PaxDb" id="2850-Phatr16786"/>
<dbReference type="CDD" id="cd16927">
    <property type="entry name" value="HATPase_Hsp90-like"/>
    <property type="match status" value="1"/>
</dbReference>
<dbReference type="Pfam" id="PF13589">
    <property type="entry name" value="HATPase_c_3"/>
    <property type="match status" value="1"/>
</dbReference>
<dbReference type="GO" id="GO:0051082">
    <property type="term" value="F:unfolded protein binding"/>
    <property type="evidence" value="ECO:0007669"/>
    <property type="project" value="InterPro"/>
</dbReference>
<feature type="non-terminal residue" evidence="7">
    <location>
        <position position="716"/>
    </location>
</feature>
<dbReference type="InterPro" id="IPR019805">
    <property type="entry name" value="Heat_shock_protein_90_CS"/>
</dbReference>
<evidence type="ECO:0000256" key="4">
    <source>
        <dbReference type="ARBA" id="ARBA00023186"/>
    </source>
</evidence>
<dbReference type="InterPro" id="IPR036890">
    <property type="entry name" value="HATPase_C_sf"/>
</dbReference>
<feature type="compositionally biased region" description="Basic and acidic residues" evidence="6">
    <location>
        <begin position="266"/>
        <end position="276"/>
    </location>
</feature>
<dbReference type="Gene3D" id="3.30.565.10">
    <property type="entry name" value="Histidine kinase-like ATPase, C-terminal domain"/>
    <property type="match status" value="1"/>
</dbReference>
<dbReference type="SUPFAM" id="SSF55874">
    <property type="entry name" value="ATPase domain of HSP90 chaperone/DNA topoisomerase II/histidine kinase"/>
    <property type="match status" value="1"/>
</dbReference>
<evidence type="ECO:0000256" key="2">
    <source>
        <dbReference type="ARBA" id="ARBA00022741"/>
    </source>
</evidence>
<dbReference type="STRING" id="556484.B7GDN1"/>
<feature type="binding site" evidence="5">
    <location>
        <position position="395"/>
    </location>
    <ligand>
        <name>ATP</name>
        <dbReference type="ChEBI" id="CHEBI:30616"/>
    </ligand>
</feature>
<dbReference type="EMBL" id="CM000630">
    <property type="protein sequence ID" value="EEC43290.1"/>
    <property type="molecule type" value="Genomic_DNA"/>
</dbReference>
<dbReference type="GeneID" id="7198971"/>
<dbReference type="SUPFAM" id="SSF54211">
    <property type="entry name" value="Ribosomal protein S5 domain 2-like"/>
    <property type="match status" value="1"/>
</dbReference>
<feature type="binding site" evidence="5">
    <location>
        <position position="37"/>
    </location>
    <ligand>
        <name>ATP</name>
        <dbReference type="ChEBI" id="CHEBI:30616"/>
    </ligand>
</feature>
<accession>B7GDN1</accession>
<dbReference type="PANTHER" id="PTHR11528">
    <property type="entry name" value="HEAT SHOCK PROTEIN 90 FAMILY MEMBER"/>
    <property type="match status" value="1"/>
</dbReference>
<dbReference type="GO" id="GO:0005524">
    <property type="term" value="F:ATP binding"/>
    <property type="evidence" value="ECO:0007669"/>
    <property type="project" value="UniProtKB-KW"/>
</dbReference>
<dbReference type="PRINTS" id="PR00775">
    <property type="entry name" value="HEATSHOCK90"/>
</dbReference>
<feature type="binding site" evidence="5">
    <location>
        <position position="85"/>
    </location>
    <ligand>
        <name>ATP</name>
        <dbReference type="ChEBI" id="CHEBI:30616"/>
    </ligand>
</feature>
<proteinExistence type="inferred from homology"/>
<dbReference type="RefSeq" id="XP_002185158.1">
    <property type="nucleotide sequence ID" value="XM_002185122.1"/>
</dbReference>
<reference evidence="7 8" key="1">
    <citation type="journal article" date="2008" name="Nature">
        <title>The Phaeodactylum genome reveals the evolutionary history of diatom genomes.</title>
        <authorList>
            <person name="Bowler C."/>
            <person name="Allen A.E."/>
            <person name="Badger J.H."/>
            <person name="Grimwood J."/>
            <person name="Jabbari K."/>
            <person name="Kuo A."/>
            <person name="Maheswari U."/>
            <person name="Martens C."/>
            <person name="Maumus F."/>
            <person name="Otillar R.P."/>
            <person name="Rayko E."/>
            <person name="Salamov A."/>
            <person name="Vandepoele K."/>
            <person name="Beszteri B."/>
            <person name="Gruber A."/>
            <person name="Heijde M."/>
            <person name="Katinka M."/>
            <person name="Mock T."/>
            <person name="Valentin K."/>
            <person name="Verret F."/>
            <person name="Berges J.A."/>
            <person name="Brownlee C."/>
            <person name="Cadoret J.P."/>
            <person name="Chiovitti A."/>
            <person name="Choi C.J."/>
            <person name="Coesel S."/>
            <person name="De Martino A."/>
            <person name="Detter J.C."/>
            <person name="Durkin C."/>
            <person name="Falciatore A."/>
            <person name="Fournet J."/>
            <person name="Haruta M."/>
            <person name="Huysman M.J."/>
            <person name="Jenkins B.D."/>
            <person name="Jiroutova K."/>
            <person name="Jorgensen R.E."/>
            <person name="Joubert Y."/>
            <person name="Kaplan A."/>
            <person name="Kroger N."/>
            <person name="Kroth P.G."/>
            <person name="La Roche J."/>
            <person name="Lindquist E."/>
            <person name="Lommer M."/>
            <person name="Martin-Jezequel V."/>
            <person name="Lopez P.J."/>
            <person name="Lucas S."/>
            <person name="Mangogna M."/>
            <person name="McGinnis K."/>
            <person name="Medlin L.K."/>
            <person name="Montsant A."/>
            <person name="Oudot-Le Secq M.P."/>
            <person name="Napoli C."/>
            <person name="Obornik M."/>
            <person name="Parker M.S."/>
            <person name="Petit J.L."/>
            <person name="Porcel B.M."/>
            <person name="Poulsen N."/>
            <person name="Robison M."/>
            <person name="Rychlewski L."/>
            <person name="Rynearson T.A."/>
            <person name="Schmutz J."/>
            <person name="Shapiro H."/>
            <person name="Siaut M."/>
            <person name="Stanley M."/>
            <person name="Sussman M.R."/>
            <person name="Taylor A.R."/>
            <person name="Vardi A."/>
            <person name="von Dassow P."/>
            <person name="Vyverman W."/>
            <person name="Willis A."/>
            <person name="Wyrwicz L.S."/>
            <person name="Rokhsar D.S."/>
            <person name="Weissenbach J."/>
            <person name="Armbrust E.V."/>
            <person name="Green B.R."/>
            <person name="Van de Peer Y."/>
            <person name="Grigoriev I.V."/>
        </authorList>
    </citation>
    <scope>NUCLEOTIDE SEQUENCE [LARGE SCALE GENOMIC DNA]</scope>
    <source>
        <strain evidence="7 8">CCAP 1055/1</strain>
    </source>
</reference>
<dbReference type="AlphaFoldDB" id="B7GDN1"/>
<comment type="similarity">
    <text evidence="1">Belongs to the heat shock protein 90 family.</text>
</comment>
<dbReference type="PIRSF" id="PIRSF002583">
    <property type="entry name" value="Hsp90"/>
    <property type="match status" value="1"/>
</dbReference>
<feature type="binding site" evidence="5">
    <location>
        <position position="183"/>
    </location>
    <ligand>
        <name>ATP</name>
        <dbReference type="ChEBI" id="CHEBI:30616"/>
    </ligand>
</feature>
<dbReference type="SUPFAM" id="SSF110942">
    <property type="entry name" value="HSP90 C-terminal domain"/>
    <property type="match status" value="1"/>
</dbReference>
<organism evidence="7 8">
    <name type="scientific">Phaeodactylum tricornutum (strain CCAP 1055/1)</name>
    <dbReference type="NCBI Taxonomy" id="556484"/>
    <lineage>
        <taxon>Eukaryota</taxon>
        <taxon>Sar</taxon>
        <taxon>Stramenopiles</taxon>
        <taxon>Ochrophyta</taxon>
        <taxon>Bacillariophyta</taxon>
        <taxon>Bacillariophyceae</taxon>
        <taxon>Bacillariophycidae</taxon>
        <taxon>Naviculales</taxon>
        <taxon>Phaeodactylaceae</taxon>
        <taxon>Phaeodactylum</taxon>
    </lineage>
</organism>
<evidence type="ECO:0000256" key="1">
    <source>
        <dbReference type="ARBA" id="ARBA00008239"/>
    </source>
</evidence>
<protein>
    <recommendedName>
        <fullName evidence="9">Heat shock protein 90</fullName>
    </recommendedName>
</protein>
<feature type="region of interest" description="Disordered" evidence="6">
    <location>
        <begin position="230"/>
        <end position="276"/>
    </location>
</feature>
<dbReference type="InterPro" id="IPR037196">
    <property type="entry name" value="HSP90_C"/>
</dbReference>
<name>B7GDN1_PHATC</name>
<dbReference type="FunFam" id="3.30.565.10:FF:000005">
    <property type="entry name" value="Heat shock protein 90"/>
    <property type="match status" value="1"/>
</dbReference>
<gene>
    <name evidence="7" type="ORF">PHATRDRAFT_16786</name>
</gene>
<dbReference type="Gene3D" id="3.40.50.11260">
    <property type="match status" value="1"/>
</dbReference>
<sequence length="716" mass="81731">MVPPEGAEKYAFEAEVHRMMDIVVNSLYQNKDVFLRELISNASDALDKFRYLALTEPDTYKGEEEIPLQVKIQYDADEHTLTIRDTGVGMTHDEMVENLGTVARSGTTKFIQSLKESGNDDSAMSQIGQFGVGFYSTFLVADRVTVASKNPRDDAQHVWESENASSSFVVYPDPRGNTLGRGTEITLHLKEDSLEYADPNRLRELAQHYSEFVMHPISLRTTSTMEVEIEDEEEEATPETTEEAKETKGDDGDDEIEVGDDESETEEKPKKTKEVTTHSWDVLNTNQAIWTREKEDISDDEYQAFWQVLAHEATSNATSWSHFNAEGNINFKSILYLPDDLPPTYSYTNMEPVQGALRLYVRKVLIGDEFNLLPKYLGFIRGVVDSDDLPLNVNRETLQESKILSVIKKKLVRKAIEMIRQLAKDSEDEGQSEAEIDEEGNVIETEEKDSRYIAFYRKFSPNIKLGVVEDEPNRGKLMKLLRFQTSKSDGKMISLAAYFDNMKEWQEEIYILGGASAEEIEKSPFLETFRDKDVEVIYLTDSIDEYMLRQVRDHEKKKFVQISSESVKFKDEDEDLIKRREKAYKNTFKPLTKWLRKLYTGSILRVQVARRSLGSVPAIVTSSDFGNSANMERILRAQAFQHGMDQSSFLALKVFELNPRHPLVKKLLDGCPPEEEGDEPFEVAPDILDAAWMLHDMAMLNGGFPISDPEAHNQRL</sequence>
<dbReference type="InterPro" id="IPR020568">
    <property type="entry name" value="Ribosomal_Su5_D2-typ_SF"/>
</dbReference>
<feature type="compositionally biased region" description="Acidic residues" evidence="6">
    <location>
        <begin position="230"/>
        <end position="241"/>
    </location>
</feature>
<dbReference type="Proteomes" id="UP000000759">
    <property type="component" value="Chromosome 28"/>
</dbReference>